<accession>A0AA38J089</accession>
<protein>
    <submittedName>
        <fullName evidence="2">Uncharacterized protein</fullName>
    </submittedName>
</protein>
<reference evidence="2" key="1">
    <citation type="journal article" date="2023" name="G3 (Bethesda)">
        <title>Whole genome assemblies of Zophobas morio and Tenebrio molitor.</title>
        <authorList>
            <person name="Kaur S."/>
            <person name="Stinson S.A."/>
            <person name="diCenzo G.C."/>
        </authorList>
    </citation>
    <scope>NUCLEOTIDE SEQUENCE</scope>
    <source>
        <strain evidence="2">QUZm001</strain>
    </source>
</reference>
<feature type="region of interest" description="Disordered" evidence="1">
    <location>
        <begin position="160"/>
        <end position="181"/>
    </location>
</feature>
<dbReference type="AlphaFoldDB" id="A0AA38J089"/>
<organism evidence="2 3">
    <name type="scientific">Zophobas morio</name>
    <dbReference type="NCBI Taxonomy" id="2755281"/>
    <lineage>
        <taxon>Eukaryota</taxon>
        <taxon>Metazoa</taxon>
        <taxon>Ecdysozoa</taxon>
        <taxon>Arthropoda</taxon>
        <taxon>Hexapoda</taxon>
        <taxon>Insecta</taxon>
        <taxon>Pterygota</taxon>
        <taxon>Neoptera</taxon>
        <taxon>Endopterygota</taxon>
        <taxon>Coleoptera</taxon>
        <taxon>Polyphaga</taxon>
        <taxon>Cucujiformia</taxon>
        <taxon>Tenebrionidae</taxon>
        <taxon>Zophobas</taxon>
    </lineage>
</organism>
<dbReference type="Proteomes" id="UP001168821">
    <property type="component" value="Unassembled WGS sequence"/>
</dbReference>
<evidence type="ECO:0000313" key="3">
    <source>
        <dbReference type="Proteomes" id="UP001168821"/>
    </source>
</evidence>
<keyword evidence="3" id="KW-1185">Reference proteome</keyword>
<evidence type="ECO:0000313" key="2">
    <source>
        <dbReference type="EMBL" id="KAJ3662189.1"/>
    </source>
</evidence>
<dbReference type="EMBL" id="JALNTZ010000002">
    <property type="protein sequence ID" value="KAJ3662189.1"/>
    <property type="molecule type" value="Genomic_DNA"/>
</dbReference>
<feature type="compositionally biased region" description="Basic and acidic residues" evidence="1">
    <location>
        <begin position="160"/>
        <end position="171"/>
    </location>
</feature>
<gene>
    <name evidence="2" type="ORF">Zmor_006545</name>
</gene>
<evidence type="ECO:0000256" key="1">
    <source>
        <dbReference type="SAM" id="MobiDB-lite"/>
    </source>
</evidence>
<comment type="caution">
    <text evidence="2">The sequence shown here is derived from an EMBL/GenBank/DDBJ whole genome shotgun (WGS) entry which is preliminary data.</text>
</comment>
<proteinExistence type="predicted"/>
<sequence>MKTAVNKFRKTGIWPPNREADYLGSATTEIVNVEPGNGPEEPSTTLEDTRARTPTEMISFVVREAKSPRSQRIAFDILNLQPQCSFWDNNTTSKSNSSSSSFPCLPQIALTLPIIKQTTKRVARKKGKTVILTSIPYKEELETAIAAKKVVIFNEKKKEPIKKTRKWDHTSSKTKAPQKKN</sequence>
<name>A0AA38J089_9CUCU</name>